<dbReference type="CDD" id="cd00093">
    <property type="entry name" value="HTH_XRE"/>
    <property type="match status" value="1"/>
</dbReference>
<dbReference type="GO" id="GO:0003677">
    <property type="term" value="F:DNA binding"/>
    <property type="evidence" value="ECO:0007669"/>
    <property type="project" value="InterPro"/>
</dbReference>
<dbReference type="SMART" id="SM00530">
    <property type="entry name" value="HTH_XRE"/>
    <property type="match status" value="1"/>
</dbReference>
<sequence length="301" mass="34745">MNDHKDMNKIGNMTDRYDKIGKNMPYVGIRRRRLGRKLAELRRRANLNQTEVAAAFGWSQSSLARYERGERPPQRSLMPALFDMYEVPAQERDEVMTLYRLAESPNWWHPYRDLLRPEYAALIDLESYATTIRTYEVIIPGLFQTPEYTRQVLAHGPQEIDSEEVERRLELRTARQEILSQTERPRIIALMDEGALRRVVGDNTVMRDQIKHLLRLSEQARTTIQIVPYQAGSTPGAAGSFTLIDCEDTRVVYVETVAGELFLENTAEVDTCSQGFEQLLGFALSTNESSSLMRDYIKEYE</sequence>
<dbReference type="InterPro" id="IPR043917">
    <property type="entry name" value="DUF5753"/>
</dbReference>
<protein>
    <submittedName>
        <fullName evidence="2">Transcriptional regulator with XRE-family HTH domain</fullName>
    </submittedName>
</protein>
<reference evidence="2 3" key="1">
    <citation type="submission" date="2019-06" db="EMBL/GenBank/DDBJ databases">
        <title>Sequencing the genomes of 1000 actinobacteria strains.</title>
        <authorList>
            <person name="Klenk H.-P."/>
        </authorList>
    </citation>
    <scope>NUCLEOTIDE SEQUENCE [LARGE SCALE GENOMIC DNA]</scope>
    <source>
        <strain evidence="2 3">DSM 45015</strain>
    </source>
</reference>
<name>A0A543NHD1_9ACTN</name>
<gene>
    <name evidence="2" type="ORF">FHX37_1155</name>
</gene>
<dbReference type="PROSITE" id="PS50943">
    <property type="entry name" value="HTH_CROC1"/>
    <property type="match status" value="1"/>
</dbReference>
<dbReference type="InterPro" id="IPR010982">
    <property type="entry name" value="Lambda_DNA-bd_dom_sf"/>
</dbReference>
<proteinExistence type="predicted"/>
<dbReference type="RefSeq" id="WP_141922494.1">
    <property type="nucleotide sequence ID" value="NZ_VFQC01000001.1"/>
</dbReference>
<dbReference type="EMBL" id="VFQC01000001">
    <property type="protein sequence ID" value="TQN31258.1"/>
    <property type="molecule type" value="Genomic_DNA"/>
</dbReference>
<evidence type="ECO:0000313" key="3">
    <source>
        <dbReference type="Proteomes" id="UP000317422"/>
    </source>
</evidence>
<dbReference type="SUPFAM" id="SSF47413">
    <property type="entry name" value="lambda repressor-like DNA-binding domains"/>
    <property type="match status" value="1"/>
</dbReference>
<evidence type="ECO:0000313" key="2">
    <source>
        <dbReference type="EMBL" id="TQN31258.1"/>
    </source>
</evidence>
<dbReference type="InterPro" id="IPR001387">
    <property type="entry name" value="Cro/C1-type_HTH"/>
</dbReference>
<dbReference type="AlphaFoldDB" id="A0A543NHD1"/>
<comment type="caution">
    <text evidence="2">The sequence shown here is derived from an EMBL/GenBank/DDBJ whole genome shotgun (WGS) entry which is preliminary data.</text>
</comment>
<organism evidence="2 3">
    <name type="scientific">Haloactinospora alba</name>
    <dbReference type="NCBI Taxonomy" id="405555"/>
    <lineage>
        <taxon>Bacteria</taxon>
        <taxon>Bacillati</taxon>
        <taxon>Actinomycetota</taxon>
        <taxon>Actinomycetes</taxon>
        <taxon>Streptosporangiales</taxon>
        <taxon>Nocardiopsidaceae</taxon>
        <taxon>Haloactinospora</taxon>
    </lineage>
</organism>
<dbReference type="Gene3D" id="1.10.260.40">
    <property type="entry name" value="lambda repressor-like DNA-binding domains"/>
    <property type="match status" value="1"/>
</dbReference>
<dbReference type="OrthoDB" id="3435826at2"/>
<evidence type="ECO:0000259" key="1">
    <source>
        <dbReference type="PROSITE" id="PS50943"/>
    </source>
</evidence>
<dbReference type="Pfam" id="PF19054">
    <property type="entry name" value="DUF5753"/>
    <property type="match status" value="1"/>
</dbReference>
<keyword evidence="3" id="KW-1185">Reference proteome</keyword>
<feature type="domain" description="HTH cro/C1-type" evidence="1">
    <location>
        <begin position="38"/>
        <end position="92"/>
    </location>
</feature>
<dbReference type="Pfam" id="PF13560">
    <property type="entry name" value="HTH_31"/>
    <property type="match status" value="1"/>
</dbReference>
<dbReference type="Proteomes" id="UP000317422">
    <property type="component" value="Unassembled WGS sequence"/>
</dbReference>
<accession>A0A543NHD1</accession>